<name>A0AAU9CVK0_9BACT</name>
<proteinExistence type="predicted"/>
<evidence type="ECO:0000313" key="2">
    <source>
        <dbReference type="Proteomes" id="UP001348817"/>
    </source>
</evidence>
<evidence type="ECO:0000313" key="1">
    <source>
        <dbReference type="EMBL" id="BDD11057.1"/>
    </source>
</evidence>
<protein>
    <submittedName>
        <fullName evidence="1">Uncharacterized protein</fullName>
    </submittedName>
</protein>
<reference evidence="1 2" key="1">
    <citation type="submission" date="2021-12" db="EMBL/GenBank/DDBJ databases">
        <title>Genome sequencing of bacteria with rrn-lacking chromosome and rrn-plasmid.</title>
        <authorList>
            <person name="Anda M."/>
            <person name="Iwasaki W."/>
        </authorList>
    </citation>
    <scope>NUCLEOTIDE SEQUENCE [LARGE SCALE GENOMIC DNA]</scope>
    <source>
        <strain evidence="1 2">DSM 100852</strain>
    </source>
</reference>
<organism evidence="1 2">
    <name type="scientific">Fulvitalea axinellae</name>
    <dbReference type="NCBI Taxonomy" id="1182444"/>
    <lineage>
        <taxon>Bacteria</taxon>
        <taxon>Pseudomonadati</taxon>
        <taxon>Bacteroidota</taxon>
        <taxon>Cytophagia</taxon>
        <taxon>Cytophagales</taxon>
        <taxon>Persicobacteraceae</taxon>
        <taxon>Fulvitalea</taxon>
    </lineage>
</organism>
<accession>A0AAU9CVK0</accession>
<keyword evidence="2" id="KW-1185">Reference proteome</keyword>
<dbReference type="KEGG" id="fax:FUAX_34890"/>
<dbReference type="Proteomes" id="UP001348817">
    <property type="component" value="Chromosome"/>
</dbReference>
<sequence length="274" mass="31672">MKERDYLESMESHEAKAQFYRWFGVWERPAMGFAQIESALSQDFVFTASNGDTLDKAGMEVALSERNMGELRSHRVARVSVTETSETEVTLTARVLFQLLDIEDRLTSGMRHYEVKLECKGKASLPLMKSVTVTKSEPVDSEIFEDTFPDNRSQSCFYYWLSMVENPDLRKAKIADLLDDGFLINTLGGERIRSIPEAMDWLNKRDYRQVAVFPLSTRLRQVDAKYYGISSDYDFRGMKSDGQEKAEYLHCDWVLLDSGEDFTKLKELHFSKLR</sequence>
<dbReference type="RefSeq" id="WP_338392578.1">
    <property type="nucleotide sequence ID" value="NZ_AP025314.1"/>
</dbReference>
<dbReference type="AlphaFoldDB" id="A0AAU9CVK0"/>
<gene>
    <name evidence="1" type="ORF">FUAX_34890</name>
</gene>
<dbReference type="EMBL" id="AP025314">
    <property type="protein sequence ID" value="BDD11057.1"/>
    <property type="molecule type" value="Genomic_DNA"/>
</dbReference>